<protein>
    <recommendedName>
        <fullName evidence="2">Acyltransferase 3 domain-containing protein</fullName>
    </recommendedName>
</protein>
<accession>A0A2W7TXC5</accession>
<keyword evidence="1" id="KW-0472">Membrane</keyword>
<keyword evidence="1" id="KW-0812">Transmembrane</keyword>
<feature type="transmembrane region" description="Helical" evidence="1">
    <location>
        <begin position="172"/>
        <end position="192"/>
    </location>
</feature>
<reference evidence="3 4" key="1">
    <citation type="submission" date="2018-06" db="EMBL/GenBank/DDBJ databases">
        <title>Flavobacterium sp IMCC34762, genome.</title>
        <authorList>
            <person name="Joung Y."/>
            <person name="Cho J."/>
            <person name="Song J."/>
        </authorList>
    </citation>
    <scope>NUCLEOTIDE SEQUENCE [LARGE SCALE GENOMIC DNA]</scope>
    <source>
        <strain evidence="3 4">IMCC34762</strain>
    </source>
</reference>
<dbReference type="InterPro" id="IPR050879">
    <property type="entry name" value="Acyltransferase_3"/>
</dbReference>
<dbReference type="PANTHER" id="PTHR23028:SF53">
    <property type="entry name" value="ACYL_TRANSF_3 DOMAIN-CONTAINING PROTEIN"/>
    <property type="match status" value="1"/>
</dbReference>
<sequence length="382" mass="44251">MHETSNTTRFYRPELDALRFFAFTCVFFFHFMDYVPVDQKTQPIFYTFCTAGAFGVPVFFLLSSFLIVELLLRELKKTETINIKSFYTRRILRIWPLYFAVFIGLIILGQFIPGVATNKVSAWLAFLFFYGNWYIFHFGWIGGPIDPLWSIAVEEQFYIAIPLLTKMGGRKLLTKVSIGLLLVSYALCVYYAKLQYSGESGQWLNSFFQFQFFAGGALLAILLKGRIPEWTILIRTILFFVALSCWFFAVYGFGVKSYDGHPTIFGAILGWLLVLGGSILFFLTTLGTPQKFIPKIFVYLGRISFGLYMFHSLVFHLVFNNFKTYWEKPLLLFQFSSITISLIGTILVFLITIIMAGLSYRYFERPFLKLKERFAIINSRPE</sequence>
<evidence type="ECO:0000256" key="1">
    <source>
        <dbReference type="SAM" id="Phobius"/>
    </source>
</evidence>
<keyword evidence="1" id="KW-1133">Transmembrane helix</keyword>
<evidence type="ECO:0000259" key="2">
    <source>
        <dbReference type="Pfam" id="PF01757"/>
    </source>
</evidence>
<feature type="transmembrane region" description="Helical" evidence="1">
    <location>
        <begin position="264"/>
        <end position="284"/>
    </location>
</feature>
<feature type="transmembrane region" description="Helical" evidence="1">
    <location>
        <begin position="338"/>
        <end position="363"/>
    </location>
</feature>
<proteinExistence type="predicted"/>
<dbReference type="GO" id="GO:0016020">
    <property type="term" value="C:membrane"/>
    <property type="evidence" value="ECO:0007669"/>
    <property type="project" value="TreeGrafter"/>
</dbReference>
<dbReference type="InterPro" id="IPR002656">
    <property type="entry name" value="Acyl_transf_3_dom"/>
</dbReference>
<dbReference type="Proteomes" id="UP000249177">
    <property type="component" value="Unassembled WGS sequence"/>
</dbReference>
<dbReference type="Pfam" id="PF01757">
    <property type="entry name" value="Acyl_transf_3"/>
    <property type="match status" value="1"/>
</dbReference>
<feature type="transmembrane region" description="Helical" evidence="1">
    <location>
        <begin position="20"/>
        <end position="37"/>
    </location>
</feature>
<dbReference type="GO" id="GO:0009103">
    <property type="term" value="P:lipopolysaccharide biosynthetic process"/>
    <property type="evidence" value="ECO:0007669"/>
    <property type="project" value="TreeGrafter"/>
</dbReference>
<feature type="transmembrane region" description="Helical" evidence="1">
    <location>
        <begin position="204"/>
        <end position="223"/>
    </location>
</feature>
<dbReference type="GO" id="GO:0016747">
    <property type="term" value="F:acyltransferase activity, transferring groups other than amino-acyl groups"/>
    <property type="evidence" value="ECO:0007669"/>
    <property type="project" value="InterPro"/>
</dbReference>
<dbReference type="OrthoDB" id="290051at2"/>
<dbReference type="AlphaFoldDB" id="A0A2W7TXC5"/>
<feature type="transmembrane region" description="Helical" evidence="1">
    <location>
        <begin position="92"/>
        <end position="116"/>
    </location>
</feature>
<evidence type="ECO:0000313" key="3">
    <source>
        <dbReference type="EMBL" id="PZX94951.1"/>
    </source>
</evidence>
<gene>
    <name evidence="3" type="ORF">DOS84_05225</name>
</gene>
<keyword evidence="4" id="KW-1185">Reference proteome</keyword>
<name>A0A2W7TXC5_9FLAO</name>
<dbReference type="PANTHER" id="PTHR23028">
    <property type="entry name" value="ACETYLTRANSFERASE"/>
    <property type="match status" value="1"/>
</dbReference>
<feature type="domain" description="Acyltransferase 3" evidence="2">
    <location>
        <begin position="13"/>
        <end position="355"/>
    </location>
</feature>
<feature type="transmembrane region" description="Helical" evidence="1">
    <location>
        <begin position="296"/>
        <end position="318"/>
    </location>
</feature>
<comment type="caution">
    <text evidence="3">The sequence shown here is derived from an EMBL/GenBank/DDBJ whole genome shotgun (WGS) entry which is preliminary data.</text>
</comment>
<dbReference type="EMBL" id="QKXH01000002">
    <property type="protein sequence ID" value="PZX94951.1"/>
    <property type="molecule type" value="Genomic_DNA"/>
</dbReference>
<feature type="transmembrane region" description="Helical" evidence="1">
    <location>
        <begin position="232"/>
        <end position="252"/>
    </location>
</feature>
<organism evidence="3 4">
    <name type="scientific">Flavobacterium aquariorum</name>
    <dbReference type="NCBI Taxonomy" id="2217670"/>
    <lineage>
        <taxon>Bacteria</taxon>
        <taxon>Pseudomonadati</taxon>
        <taxon>Bacteroidota</taxon>
        <taxon>Flavobacteriia</taxon>
        <taxon>Flavobacteriales</taxon>
        <taxon>Flavobacteriaceae</taxon>
        <taxon>Flavobacterium</taxon>
    </lineage>
</organism>
<evidence type="ECO:0000313" key="4">
    <source>
        <dbReference type="Proteomes" id="UP000249177"/>
    </source>
</evidence>
<feature type="transmembrane region" description="Helical" evidence="1">
    <location>
        <begin position="43"/>
        <end position="72"/>
    </location>
</feature>
<dbReference type="RefSeq" id="WP_111409044.1">
    <property type="nucleotide sequence ID" value="NZ_QKXH01000002.1"/>
</dbReference>
<feature type="transmembrane region" description="Helical" evidence="1">
    <location>
        <begin position="122"/>
        <end position="141"/>
    </location>
</feature>